<dbReference type="AlphaFoldDB" id="A0A9Q1F3T2"/>
<dbReference type="Proteomes" id="UP001152622">
    <property type="component" value="Chromosome 9"/>
</dbReference>
<organism evidence="1 2">
    <name type="scientific">Synaphobranchus kaupii</name>
    <name type="common">Kaup's arrowtooth eel</name>
    <dbReference type="NCBI Taxonomy" id="118154"/>
    <lineage>
        <taxon>Eukaryota</taxon>
        <taxon>Metazoa</taxon>
        <taxon>Chordata</taxon>
        <taxon>Craniata</taxon>
        <taxon>Vertebrata</taxon>
        <taxon>Euteleostomi</taxon>
        <taxon>Actinopterygii</taxon>
        <taxon>Neopterygii</taxon>
        <taxon>Teleostei</taxon>
        <taxon>Anguilliformes</taxon>
        <taxon>Synaphobranchidae</taxon>
        <taxon>Synaphobranchus</taxon>
    </lineage>
</organism>
<sequence length="147" mass="15444">MAKLGRGKRSKARAQICLVSSALSGTLPWVTTVSGCCTAGRLAPCRQKAVQPLSGLAVRAPSLSTVMRTPASWGGLPVAEMGRENQGGDWLGTGGPLAVADAPDSRPSVLQREVAITERQSLGKRRGGLCDFSCPEHWLVFFHCGLG</sequence>
<dbReference type="EMBL" id="JAINUF010000009">
    <property type="protein sequence ID" value="KAJ8350267.1"/>
    <property type="molecule type" value="Genomic_DNA"/>
</dbReference>
<proteinExistence type="predicted"/>
<gene>
    <name evidence="1" type="ORF">SKAU_G00253970</name>
</gene>
<comment type="caution">
    <text evidence="1">The sequence shown here is derived from an EMBL/GenBank/DDBJ whole genome shotgun (WGS) entry which is preliminary data.</text>
</comment>
<name>A0A9Q1F3T2_SYNKA</name>
<reference evidence="1" key="1">
    <citation type="journal article" date="2023" name="Science">
        <title>Genome structures resolve the early diversification of teleost fishes.</title>
        <authorList>
            <person name="Parey E."/>
            <person name="Louis A."/>
            <person name="Montfort J."/>
            <person name="Bouchez O."/>
            <person name="Roques C."/>
            <person name="Iampietro C."/>
            <person name="Lluch J."/>
            <person name="Castinel A."/>
            <person name="Donnadieu C."/>
            <person name="Desvignes T."/>
            <person name="Floi Bucao C."/>
            <person name="Jouanno E."/>
            <person name="Wen M."/>
            <person name="Mejri S."/>
            <person name="Dirks R."/>
            <person name="Jansen H."/>
            <person name="Henkel C."/>
            <person name="Chen W.J."/>
            <person name="Zahm M."/>
            <person name="Cabau C."/>
            <person name="Klopp C."/>
            <person name="Thompson A.W."/>
            <person name="Robinson-Rechavi M."/>
            <person name="Braasch I."/>
            <person name="Lecointre G."/>
            <person name="Bobe J."/>
            <person name="Postlethwait J.H."/>
            <person name="Berthelot C."/>
            <person name="Roest Crollius H."/>
            <person name="Guiguen Y."/>
        </authorList>
    </citation>
    <scope>NUCLEOTIDE SEQUENCE</scope>
    <source>
        <strain evidence="1">WJC10195</strain>
    </source>
</reference>
<keyword evidence="2" id="KW-1185">Reference proteome</keyword>
<accession>A0A9Q1F3T2</accession>
<evidence type="ECO:0000313" key="2">
    <source>
        <dbReference type="Proteomes" id="UP001152622"/>
    </source>
</evidence>
<evidence type="ECO:0000313" key="1">
    <source>
        <dbReference type="EMBL" id="KAJ8350267.1"/>
    </source>
</evidence>
<protein>
    <submittedName>
        <fullName evidence="1">Uncharacterized protein</fullName>
    </submittedName>
</protein>